<reference evidence="2" key="1">
    <citation type="journal article" date="2013" name="Extremophiles">
        <title>Proteinivorax tanatarense gen. nov., sp. nov., an anaerobic, haloalkaliphilic, proteolytic bacterium isolated from a decaying algal bloom, and proposal of Proteinivoraceae fam. nov.</title>
        <authorList>
            <person name="Kevbrin V."/>
            <person name="Boltyanskaya Y."/>
            <person name="Zhilina T."/>
            <person name="Kolganova T."/>
            <person name="Lavrentjeva E."/>
            <person name="Kuznetsov B."/>
        </authorList>
    </citation>
    <scope>NUCLEOTIDE SEQUENCE</scope>
    <source>
        <strain evidence="2">Z-910T</strain>
    </source>
</reference>
<dbReference type="NCBIfam" id="TIGR00702">
    <property type="entry name" value="YcaO-type kinase domain"/>
    <property type="match status" value="1"/>
</dbReference>
<dbReference type="Pfam" id="PF02624">
    <property type="entry name" value="YcaO"/>
    <property type="match status" value="1"/>
</dbReference>
<gene>
    <name evidence="2" type="ORF">PRVXT_002246</name>
</gene>
<dbReference type="PROSITE" id="PS51664">
    <property type="entry name" value="YCAO"/>
    <property type="match status" value="1"/>
</dbReference>
<dbReference type="AlphaFoldDB" id="A0AAU7VJL2"/>
<dbReference type="PANTHER" id="PTHR37809:SF1">
    <property type="entry name" value="RIBOSOMAL PROTEIN S12 METHYLTHIOTRANSFERASE ACCESSORY FACTOR YCAO"/>
    <property type="match status" value="1"/>
</dbReference>
<evidence type="ECO:0000259" key="1">
    <source>
        <dbReference type="PROSITE" id="PS51664"/>
    </source>
</evidence>
<sequence>MMPYFEEMKLKDTVQRLLSYASNKSGLVNDVVISDKYSDEKYLLGDLPTIYCASTRVKSKFCNITGGGVSRSKEISMIRAVGECLERYSAYRSNKLPLYGTVGEMNLKGKCFSPKDLSQFSEKQFNENFLFDKFESNDNLYWEESIDLTNGSKVYLPAYKVYLNYNRKKEKKFYDHSISTGLAFHLNKDEAILSAIHEKIERDCFSISWFAKRPGKKIKYDIDNPHLNELLSICNDKGLKVHSFDIALDIDTYTVMTIIENNNYKFPIIVTAAAAHLDPVKAVVKSIEEAIQTYYLAVYKIITENNGNEFKLEKEQISDLDEHVCYYLNNDKVRAFNFYFNNNEIINLSELRNKANGTLDEQLKKIIESFKENGLPLLVTNLSSKDFVREGFYVYKVNVPNFMDLNVSYNARYLGNERLNTFLKGSKINDNPHPFP</sequence>
<evidence type="ECO:0000313" key="2">
    <source>
        <dbReference type="EMBL" id="XBX74219.1"/>
    </source>
</evidence>
<dbReference type="EMBL" id="CP158367">
    <property type="protein sequence ID" value="XBX74219.1"/>
    <property type="molecule type" value="Genomic_DNA"/>
</dbReference>
<dbReference type="InterPro" id="IPR003776">
    <property type="entry name" value="YcaO-like_dom"/>
</dbReference>
<accession>A0AAU7VJL2</accession>
<proteinExistence type="predicted"/>
<dbReference type="PANTHER" id="PTHR37809">
    <property type="entry name" value="RIBOSOMAL PROTEIN S12 METHYLTHIOTRANSFERASE ACCESSORY FACTOR YCAO"/>
    <property type="match status" value="1"/>
</dbReference>
<dbReference type="RefSeq" id="WP_350342977.1">
    <property type="nucleotide sequence ID" value="NZ_CP158367.1"/>
</dbReference>
<dbReference type="NCBIfam" id="TIGR03604">
    <property type="entry name" value="TOMM_cyclo_SagD"/>
    <property type="match status" value="1"/>
</dbReference>
<reference evidence="2" key="2">
    <citation type="submission" date="2024-06" db="EMBL/GenBank/DDBJ databases">
        <authorList>
            <person name="Petrova K.O."/>
            <person name="Toshchakov S.V."/>
            <person name="Boltjanskaja Y.V."/>
            <person name="Kevbrin V."/>
        </authorList>
    </citation>
    <scope>NUCLEOTIDE SEQUENCE</scope>
    <source>
        <strain evidence="2">Z-910T</strain>
    </source>
</reference>
<organism evidence="2">
    <name type="scientific">Proteinivorax tanatarense</name>
    <dbReference type="NCBI Taxonomy" id="1260629"/>
    <lineage>
        <taxon>Bacteria</taxon>
        <taxon>Bacillati</taxon>
        <taxon>Bacillota</taxon>
        <taxon>Clostridia</taxon>
        <taxon>Eubacteriales</taxon>
        <taxon>Proteinivoracaceae</taxon>
        <taxon>Proteinivorax</taxon>
    </lineage>
</organism>
<protein>
    <submittedName>
        <fullName evidence="2">YcaO-like family protein</fullName>
    </submittedName>
</protein>
<feature type="domain" description="YcaO" evidence="1">
    <location>
        <begin position="66"/>
        <end position="436"/>
    </location>
</feature>
<name>A0AAU7VJL2_9FIRM</name>
<dbReference type="Gene3D" id="3.30.40.250">
    <property type="match status" value="1"/>
</dbReference>
<dbReference type="Gene3D" id="3.30.160.660">
    <property type="match status" value="1"/>
</dbReference>
<dbReference type="InterPro" id="IPR027624">
    <property type="entry name" value="TOMM_cyclo_SagD"/>
</dbReference>
<dbReference type="Gene3D" id="3.30.1330.230">
    <property type="match status" value="1"/>
</dbReference>